<feature type="chain" id="PRO_5039567511" description="DUF3300 domain-containing protein" evidence="3">
    <location>
        <begin position="27"/>
        <end position="384"/>
    </location>
</feature>
<keyword evidence="1" id="KW-0175">Coiled coil</keyword>
<evidence type="ECO:0000313" key="5">
    <source>
        <dbReference type="Proteomes" id="UP000824115"/>
    </source>
</evidence>
<protein>
    <recommendedName>
        <fullName evidence="6">DUF3300 domain-containing protein</fullName>
    </recommendedName>
</protein>
<feature type="compositionally biased region" description="Gly residues" evidence="2">
    <location>
        <begin position="371"/>
        <end position="384"/>
    </location>
</feature>
<feature type="region of interest" description="Disordered" evidence="2">
    <location>
        <begin position="345"/>
        <end position="384"/>
    </location>
</feature>
<proteinExistence type="predicted"/>
<feature type="signal peptide" evidence="3">
    <location>
        <begin position="1"/>
        <end position="26"/>
    </location>
</feature>
<feature type="coiled-coil region" evidence="1">
    <location>
        <begin position="36"/>
        <end position="63"/>
    </location>
</feature>
<evidence type="ECO:0000256" key="2">
    <source>
        <dbReference type="SAM" id="MobiDB-lite"/>
    </source>
</evidence>
<accession>A0A9D2GPX2</accession>
<dbReference type="SUPFAM" id="SSF51905">
    <property type="entry name" value="FAD/NAD(P)-binding domain"/>
    <property type="match status" value="1"/>
</dbReference>
<keyword evidence="3" id="KW-0732">Signal</keyword>
<feature type="compositionally biased region" description="Low complexity" evidence="2">
    <location>
        <begin position="351"/>
        <end position="370"/>
    </location>
</feature>
<reference evidence="4" key="2">
    <citation type="submission" date="2021-04" db="EMBL/GenBank/DDBJ databases">
        <authorList>
            <person name="Gilroy R."/>
        </authorList>
    </citation>
    <scope>NUCLEOTIDE SEQUENCE</scope>
    <source>
        <strain evidence="4">Gambia16-554</strain>
    </source>
</reference>
<evidence type="ECO:0008006" key="6">
    <source>
        <dbReference type="Google" id="ProtNLM"/>
    </source>
</evidence>
<gene>
    <name evidence="4" type="ORF">IAC04_01100</name>
</gene>
<dbReference type="InterPro" id="IPR036188">
    <property type="entry name" value="FAD/NAD-bd_sf"/>
</dbReference>
<comment type="caution">
    <text evidence="4">The sequence shown here is derived from an EMBL/GenBank/DDBJ whole genome shotgun (WGS) entry which is preliminary data.</text>
</comment>
<evidence type="ECO:0000256" key="1">
    <source>
        <dbReference type="SAM" id="Coils"/>
    </source>
</evidence>
<dbReference type="AlphaFoldDB" id="A0A9D2GPX2"/>
<dbReference type="PROSITE" id="PS51257">
    <property type="entry name" value="PROKAR_LIPOPROTEIN"/>
    <property type="match status" value="1"/>
</dbReference>
<organism evidence="4 5">
    <name type="scientific">Candidatus Coprenecus stercoravium</name>
    <dbReference type="NCBI Taxonomy" id="2840735"/>
    <lineage>
        <taxon>Bacteria</taxon>
        <taxon>Pseudomonadati</taxon>
        <taxon>Bacteroidota</taxon>
        <taxon>Bacteroidia</taxon>
        <taxon>Bacteroidales</taxon>
        <taxon>Rikenellaceae</taxon>
        <taxon>Rikenellaceae incertae sedis</taxon>
        <taxon>Candidatus Coprenecus</taxon>
    </lineage>
</organism>
<evidence type="ECO:0000256" key="3">
    <source>
        <dbReference type="SAM" id="SignalP"/>
    </source>
</evidence>
<dbReference type="Proteomes" id="UP000824115">
    <property type="component" value="Unassembled WGS sequence"/>
</dbReference>
<sequence length="384" mass="42275">MKKSLILLSVCSATLLYSCGTSSYYAYSTFNDGIYYRESRQTKEAAEADSKDLEALIARTREEASGFKDTIILAASGIMDGTSSLNINYINSYYDLSGYNNPYCSYWDWKYWDVFGPWGRYSSWADWYNWYSPWFPGIYDPWYPSWGWTWSFAWNSWGWYGPAGYGLWWGGWPDPWYGYWGIPAHHHKPVYFGRRDTGIRTGTGLTGGRTTATGTAVRRNNGVTRVASAPAVSVVRGRNATLTTARTSSTGTVTASRGSAPARTFRTVGSSGMGERYVSRQTGGVSSIYRRQESASEFRNPFTVRANSGNFSVSRSGNGSANRSVSIYNTSGSNLYRSTGTGTVQRSFNAGSTNRSTVSRSVSSGSRSYSTGGGSRSGGGGVRR</sequence>
<reference evidence="4" key="1">
    <citation type="journal article" date="2021" name="PeerJ">
        <title>Extensive microbial diversity within the chicken gut microbiome revealed by metagenomics and culture.</title>
        <authorList>
            <person name="Gilroy R."/>
            <person name="Ravi A."/>
            <person name="Getino M."/>
            <person name="Pursley I."/>
            <person name="Horton D.L."/>
            <person name="Alikhan N.F."/>
            <person name="Baker D."/>
            <person name="Gharbi K."/>
            <person name="Hall N."/>
            <person name="Watson M."/>
            <person name="Adriaenssens E.M."/>
            <person name="Foster-Nyarko E."/>
            <person name="Jarju S."/>
            <person name="Secka A."/>
            <person name="Antonio M."/>
            <person name="Oren A."/>
            <person name="Chaudhuri R.R."/>
            <person name="La Ragione R."/>
            <person name="Hildebrand F."/>
            <person name="Pallen M.J."/>
        </authorList>
    </citation>
    <scope>NUCLEOTIDE SEQUENCE</scope>
    <source>
        <strain evidence="4">Gambia16-554</strain>
    </source>
</reference>
<name>A0A9D2GPX2_9BACT</name>
<dbReference type="EMBL" id="DXAW01000026">
    <property type="protein sequence ID" value="HIZ85075.1"/>
    <property type="molecule type" value="Genomic_DNA"/>
</dbReference>
<evidence type="ECO:0000313" key="4">
    <source>
        <dbReference type="EMBL" id="HIZ85075.1"/>
    </source>
</evidence>